<comment type="caution">
    <text evidence="1">The sequence shown here is derived from an EMBL/GenBank/DDBJ whole genome shotgun (WGS) entry which is preliminary data.</text>
</comment>
<evidence type="ECO:0000313" key="2">
    <source>
        <dbReference type="Proteomes" id="UP001143910"/>
    </source>
</evidence>
<evidence type="ECO:0000313" key="1">
    <source>
        <dbReference type="EMBL" id="KAJ2982791.1"/>
    </source>
</evidence>
<sequence>MPVNEVQGNVTANGQSAVGARATAILTVPESGASSNITQGRSHLRDAIRRYEILLESSLSQLPSAKERDDANAVLDRLKAADRALSAVRTGGSPVQPKKTEICTSGSDAASAIKQPLLQTERFLGEISDVRFFNLVKQTFLSRLGSANCNKSVDSYELDGNIPSSSAPPLRIGNLPSPENVKKFTEIYFSTVHLAFPFIPQTPFMKSLEQVMDAPEYSSVANATLALIYVICAIGAYYTSLPGAQTEDMSHEVYYLQALSVALPSGIDRSIDHVCLLLAQCFYLLAVCRTDSCWVVLGQTVRMAQSIGLHVEQEHAEATIPNGLMMERRRRVWSCIYVLDRLVSLQLGRPPAIHEDYCRVALPARLGDSDIDWDGDGLPVDFTGPSTGDYHIALIKFSAIISHVLREQCSAKASSDLAAELVKTKELDGLLSQWKHSLPRTLRFDLGHAFEKDFRSMFAIKYHHLRALIYRPYLCYPVLRNLDDNTEATFAGIDWPLVTMYERICILEARETARLLHSISNEADLVQDFPWWQMISCLILAGSILVVSSIFTQHSEGTFDGMDAASTSDDAETCLKVFEALSANSAGARMARDMMERLKDYGQLWSPKKIENEITAATFHVSEVQGGRASTVPGMLPVYHEDTALGGPNLTEHRDDALENFVPTPSAWPPELVDSMMDQTFYDHAVAENANYYCAYRNYSVSTPGSLGLEG</sequence>
<gene>
    <name evidence="1" type="ORF">NQ176_g1147</name>
</gene>
<organism evidence="1 2">
    <name type="scientific">Zarea fungicola</name>
    <dbReference type="NCBI Taxonomy" id="93591"/>
    <lineage>
        <taxon>Eukaryota</taxon>
        <taxon>Fungi</taxon>
        <taxon>Dikarya</taxon>
        <taxon>Ascomycota</taxon>
        <taxon>Pezizomycotina</taxon>
        <taxon>Sordariomycetes</taxon>
        <taxon>Hypocreomycetidae</taxon>
        <taxon>Hypocreales</taxon>
        <taxon>Cordycipitaceae</taxon>
        <taxon>Zarea</taxon>
    </lineage>
</organism>
<keyword evidence="2" id="KW-1185">Reference proteome</keyword>
<protein>
    <submittedName>
        <fullName evidence="1">Uncharacterized protein</fullName>
    </submittedName>
</protein>
<name>A0ACC1NW38_9HYPO</name>
<reference evidence="1" key="1">
    <citation type="submission" date="2022-08" db="EMBL/GenBank/DDBJ databases">
        <title>Genome Sequence of Lecanicillium fungicola.</title>
        <authorList>
            <person name="Buettner E."/>
        </authorList>
    </citation>
    <scope>NUCLEOTIDE SEQUENCE</scope>
    <source>
        <strain evidence="1">Babe33</strain>
    </source>
</reference>
<proteinExistence type="predicted"/>
<dbReference type="EMBL" id="JANJQO010000057">
    <property type="protein sequence ID" value="KAJ2982791.1"/>
    <property type="molecule type" value="Genomic_DNA"/>
</dbReference>
<accession>A0ACC1NW38</accession>
<dbReference type="Proteomes" id="UP001143910">
    <property type="component" value="Unassembled WGS sequence"/>
</dbReference>